<organism evidence="1 2">
    <name type="scientific">Kipferlia bialata</name>
    <dbReference type="NCBI Taxonomy" id="797122"/>
    <lineage>
        <taxon>Eukaryota</taxon>
        <taxon>Metamonada</taxon>
        <taxon>Carpediemonas-like organisms</taxon>
        <taxon>Kipferlia</taxon>
    </lineage>
</organism>
<sequence>TEPKKTAYDQYQCFPHTHLLEPEMLIKACQKHPTLYQVESIFTA</sequence>
<evidence type="ECO:0000313" key="2">
    <source>
        <dbReference type="Proteomes" id="UP000265618"/>
    </source>
</evidence>
<accession>A0A391PDV8</accession>
<dbReference type="Proteomes" id="UP000265618">
    <property type="component" value="Unassembled WGS sequence"/>
</dbReference>
<reference evidence="1 2" key="1">
    <citation type="journal article" date="2018" name="PLoS ONE">
        <title>The draft genome of Kipferlia bialata reveals reductive genome evolution in fornicate parasites.</title>
        <authorList>
            <person name="Tanifuji G."/>
            <person name="Takabayashi S."/>
            <person name="Kume K."/>
            <person name="Takagi M."/>
            <person name="Nakayama T."/>
            <person name="Kamikawa R."/>
            <person name="Inagaki Y."/>
            <person name="Hashimoto T."/>
        </authorList>
    </citation>
    <scope>NUCLEOTIDE SEQUENCE [LARGE SCALE GENOMIC DNA]</scope>
    <source>
        <strain evidence="1">NY0173</strain>
    </source>
</reference>
<protein>
    <submittedName>
        <fullName evidence="1">Uncharacterized protein</fullName>
    </submittedName>
</protein>
<gene>
    <name evidence="1" type="ORF">KIPB_016286</name>
</gene>
<feature type="non-terminal residue" evidence="1">
    <location>
        <position position="1"/>
    </location>
</feature>
<feature type="non-terminal residue" evidence="1">
    <location>
        <position position="44"/>
    </location>
</feature>
<dbReference type="AlphaFoldDB" id="A0A391PDV8"/>
<evidence type="ECO:0000313" key="1">
    <source>
        <dbReference type="EMBL" id="GCA65112.1"/>
    </source>
</evidence>
<keyword evidence="2" id="KW-1185">Reference proteome</keyword>
<proteinExistence type="predicted"/>
<comment type="caution">
    <text evidence="1">The sequence shown here is derived from an EMBL/GenBank/DDBJ whole genome shotgun (WGS) entry which is preliminary data.</text>
</comment>
<dbReference type="EMBL" id="BDIP01009825">
    <property type="protein sequence ID" value="GCA65112.1"/>
    <property type="molecule type" value="Genomic_DNA"/>
</dbReference>
<name>A0A391PDV8_9EUKA</name>